<gene>
    <name evidence="1" type="ORF">SAMEA2070301_03389</name>
</gene>
<comment type="caution">
    <text evidence="1">The sequence shown here is derived from an EMBL/GenBank/DDBJ whole genome shotgun (WGS) entry which is preliminary data.</text>
</comment>
<name>A0AB38D1C4_9MYCO</name>
<protein>
    <recommendedName>
        <fullName evidence="3">Minor tail protein</fullName>
    </recommendedName>
</protein>
<proteinExistence type="predicted"/>
<dbReference type="RefSeq" id="WP_074293045.1">
    <property type="nucleotide sequence ID" value="NZ_FRZT01000017.1"/>
</dbReference>
<dbReference type="Proteomes" id="UP000185210">
    <property type="component" value="Unassembled WGS sequence"/>
</dbReference>
<evidence type="ECO:0000313" key="2">
    <source>
        <dbReference type="Proteomes" id="UP000185210"/>
    </source>
</evidence>
<dbReference type="EMBL" id="FSHM01000004">
    <property type="protein sequence ID" value="SIB25051.1"/>
    <property type="molecule type" value="Genomic_DNA"/>
</dbReference>
<sequence>MALKKFVKDPNAVLDYTLDWSAWLAPGDTLVSATATATAGLTVDQTANTNTEATVWLSGGGAGTTYDVTVHVTTAGGRQDDRTIQIQCKEL</sequence>
<dbReference type="Pfam" id="PF23148">
    <property type="entry name" value="Gp77"/>
    <property type="match status" value="1"/>
</dbReference>
<organism evidence="1 2">
    <name type="scientific">Mycobacteroides abscessus subsp. abscessus</name>
    <dbReference type="NCBI Taxonomy" id="1185650"/>
    <lineage>
        <taxon>Bacteria</taxon>
        <taxon>Bacillati</taxon>
        <taxon>Actinomycetota</taxon>
        <taxon>Actinomycetes</taxon>
        <taxon>Mycobacteriales</taxon>
        <taxon>Mycobacteriaceae</taxon>
        <taxon>Mycobacteroides</taxon>
        <taxon>Mycobacteroides abscessus</taxon>
    </lineage>
</organism>
<evidence type="ECO:0008006" key="3">
    <source>
        <dbReference type="Google" id="ProtNLM"/>
    </source>
</evidence>
<evidence type="ECO:0000313" key="1">
    <source>
        <dbReference type="EMBL" id="SIB25051.1"/>
    </source>
</evidence>
<reference evidence="1 2" key="1">
    <citation type="submission" date="2016-11" db="EMBL/GenBank/DDBJ databases">
        <authorList>
            <consortium name="Pathogen Informatics"/>
        </authorList>
    </citation>
    <scope>NUCLEOTIDE SEQUENCE [LARGE SCALE GENOMIC DNA]</scope>
    <source>
        <strain evidence="1 2">104</strain>
    </source>
</reference>
<dbReference type="InterPro" id="IPR056928">
    <property type="entry name" value="Gp77-like"/>
</dbReference>
<dbReference type="AlphaFoldDB" id="A0AB38D1C4"/>
<accession>A0AB38D1C4</accession>